<comment type="caution">
    <text evidence="1">The sequence shown here is derived from an EMBL/GenBank/DDBJ whole genome shotgun (WGS) entry which is preliminary data.</text>
</comment>
<accession>A0AAV7Q2A1</accession>
<sequence>MTPSVCPGGGVLCYLPRARCPDGWRRGAPRLVWDWPADGRAARWAVGQRSVLADTITVQGSVPGGTSARRHSVSGGPGAKILAALCCLRPSGQPCQVNVVPSARVAERQSIRTKQLTDNKTPRPSVLKALLLVWNIRRSRQAHQANAPRS</sequence>
<organism evidence="1 2">
    <name type="scientific">Pleurodeles waltl</name>
    <name type="common">Iberian ribbed newt</name>
    <dbReference type="NCBI Taxonomy" id="8319"/>
    <lineage>
        <taxon>Eukaryota</taxon>
        <taxon>Metazoa</taxon>
        <taxon>Chordata</taxon>
        <taxon>Craniata</taxon>
        <taxon>Vertebrata</taxon>
        <taxon>Euteleostomi</taxon>
        <taxon>Amphibia</taxon>
        <taxon>Batrachia</taxon>
        <taxon>Caudata</taxon>
        <taxon>Salamandroidea</taxon>
        <taxon>Salamandridae</taxon>
        <taxon>Pleurodelinae</taxon>
        <taxon>Pleurodeles</taxon>
    </lineage>
</organism>
<protein>
    <submittedName>
        <fullName evidence="1">Uncharacterized protein</fullName>
    </submittedName>
</protein>
<dbReference type="Proteomes" id="UP001066276">
    <property type="component" value="Chromosome 6"/>
</dbReference>
<dbReference type="EMBL" id="JANPWB010000010">
    <property type="protein sequence ID" value="KAJ1134521.1"/>
    <property type="molecule type" value="Genomic_DNA"/>
</dbReference>
<proteinExistence type="predicted"/>
<dbReference type="AlphaFoldDB" id="A0AAV7Q2A1"/>
<reference evidence="1" key="1">
    <citation type="journal article" date="2022" name="bioRxiv">
        <title>Sequencing and chromosome-scale assembly of the giantPleurodeles waltlgenome.</title>
        <authorList>
            <person name="Brown T."/>
            <person name="Elewa A."/>
            <person name="Iarovenko S."/>
            <person name="Subramanian E."/>
            <person name="Araus A.J."/>
            <person name="Petzold A."/>
            <person name="Susuki M."/>
            <person name="Suzuki K.-i.T."/>
            <person name="Hayashi T."/>
            <person name="Toyoda A."/>
            <person name="Oliveira C."/>
            <person name="Osipova E."/>
            <person name="Leigh N.D."/>
            <person name="Simon A."/>
            <person name="Yun M.H."/>
        </authorList>
    </citation>
    <scope>NUCLEOTIDE SEQUENCE</scope>
    <source>
        <strain evidence="1">20211129_DDA</strain>
        <tissue evidence="1">Liver</tissue>
    </source>
</reference>
<evidence type="ECO:0000313" key="1">
    <source>
        <dbReference type="EMBL" id="KAJ1134521.1"/>
    </source>
</evidence>
<evidence type="ECO:0000313" key="2">
    <source>
        <dbReference type="Proteomes" id="UP001066276"/>
    </source>
</evidence>
<name>A0AAV7Q2A1_PLEWA</name>
<keyword evidence="2" id="KW-1185">Reference proteome</keyword>
<gene>
    <name evidence="1" type="ORF">NDU88_000972</name>
</gene>